<sequence>MKECLGDYYEKHCLKLDTFGKVFGINSEAVVLFMHDSMLEHWCGQKVEITEENKKCDAEVTQKCPKKDFEFADGCKKFKEYLECMNKTMNEKCEDKEFTKNRLDVEHNEARKSFPFCKIETS</sequence>
<name>A0AC34FNP9_9BILA</name>
<dbReference type="Proteomes" id="UP000887579">
    <property type="component" value="Unplaced"/>
</dbReference>
<evidence type="ECO:0000313" key="1">
    <source>
        <dbReference type="Proteomes" id="UP000887579"/>
    </source>
</evidence>
<protein>
    <submittedName>
        <fullName evidence="2">Uncharacterized protein</fullName>
    </submittedName>
</protein>
<dbReference type="WBParaSite" id="ES5_v2.g18263.t1">
    <property type="protein sequence ID" value="ES5_v2.g18263.t1"/>
    <property type="gene ID" value="ES5_v2.g18263"/>
</dbReference>
<reference evidence="2" key="1">
    <citation type="submission" date="2022-11" db="UniProtKB">
        <authorList>
            <consortium name="WormBaseParasite"/>
        </authorList>
    </citation>
    <scope>IDENTIFICATION</scope>
</reference>
<proteinExistence type="predicted"/>
<accession>A0AC34FNP9</accession>
<organism evidence="1 2">
    <name type="scientific">Panagrolaimus sp. ES5</name>
    <dbReference type="NCBI Taxonomy" id="591445"/>
    <lineage>
        <taxon>Eukaryota</taxon>
        <taxon>Metazoa</taxon>
        <taxon>Ecdysozoa</taxon>
        <taxon>Nematoda</taxon>
        <taxon>Chromadorea</taxon>
        <taxon>Rhabditida</taxon>
        <taxon>Tylenchina</taxon>
        <taxon>Panagrolaimomorpha</taxon>
        <taxon>Panagrolaimoidea</taxon>
        <taxon>Panagrolaimidae</taxon>
        <taxon>Panagrolaimus</taxon>
    </lineage>
</organism>
<evidence type="ECO:0000313" key="2">
    <source>
        <dbReference type="WBParaSite" id="ES5_v2.g18263.t1"/>
    </source>
</evidence>